<organism evidence="10 11">
    <name type="scientific">Zoogloea oleivorans</name>
    <dbReference type="NCBI Taxonomy" id="1552750"/>
    <lineage>
        <taxon>Bacteria</taxon>
        <taxon>Pseudomonadati</taxon>
        <taxon>Pseudomonadota</taxon>
        <taxon>Betaproteobacteria</taxon>
        <taxon>Rhodocyclales</taxon>
        <taxon>Zoogloeaceae</taxon>
        <taxon>Zoogloea</taxon>
    </lineage>
</organism>
<evidence type="ECO:0000313" key="11">
    <source>
        <dbReference type="Proteomes" id="UP000389128"/>
    </source>
</evidence>
<dbReference type="RefSeq" id="WP_148580475.1">
    <property type="nucleotide sequence ID" value="NZ_JAVEUW010000022.1"/>
</dbReference>
<evidence type="ECO:0000256" key="4">
    <source>
        <dbReference type="ARBA" id="ARBA00022692"/>
    </source>
</evidence>
<feature type="transmembrane region" description="Helical" evidence="7">
    <location>
        <begin position="280"/>
        <end position="302"/>
    </location>
</feature>
<accession>A0A6C2CKI8</accession>
<evidence type="ECO:0000256" key="7">
    <source>
        <dbReference type="SAM" id="Phobius"/>
    </source>
</evidence>
<keyword evidence="4 7" id="KW-0812">Transmembrane</keyword>
<comment type="caution">
    <text evidence="10">The sequence shown here is derived from an EMBL/GenBank/DDBJ whole genome shotgun (WGS) entry which is preliminary data.</text>
</comment>
<evidence type="ECO:0000259" key="9">
    <source>
        <dbReference type="Pfam" id="PF12704"/>
    </source>
</evidence>
<name>A0A6C2CKI8_9RHOO</name>
<keyword evidence="11" id="KW-1185">Reference proteome</keyword>
<reference evidence="10 11" key="1">
    <citation type="submission" date="2019-01" db="EMBL/GenBank/DDBJ databases">
        <title>Zoogloea oleivorans genome sequencing and assembly.</title>
        <authorList>
            <person name="Tancsics A."/>
            <person name="Farkas M."/>
            <person name="Kriszt B."/>
            <person name="Maroti G."/>
            <person name="Horvath B."/>
        </authorList>
    </citation>
    <scope>NUCLEOTIDE SEQUENCE [LARGE SCALE GENOMIC DNA]</scope>
    <source>
        <strain evidence="10 11">Buc</strain>
    </source>
</reference>
<evidence type="ECO:0000313" key="10">
    <source>
        <dbReference type="EMBL" id="TYC54574.1"/>
    </source>
</evidence>
<evidence type="ECO:0000256" key="1">
    <source>
        <dbReference type="ARBA" id="ARBA00004651"/>
    </source>
</evidence>
<dbReference type="Pfam" id="PF02687">
    <property type="entry name" value="FtsX"/>
    <property type="match status" value="1"/>
</dbReference>
<dbReference type="Pfam" id="PF12704">
    <property type="entry name" value="MacB_PCD"/>
    <property type="match status" value="1"/>
</dbReference>
<dbReference type="GO" id="GO:0044874">
    <property type="term" value="P:lipoprotein localization to outer membrane"/>
    <property type="evidence" value="ECO:0007669"/>
    <property type="project" value="TreeGrafter"/>
</dbReference>
<evidence type="ECO:0000256" key="6">
    <source>
        <dbReference type="ARBA" id="ARBA00023136"/>
    </source>
</evidence>
<comment type="subcellular location">
    <subcellularLocation>
        <location evidence="1">Cell membrane</location>
        <topology evidence="1">Multi-pass membrane protein</topology>
    </subcellularLocation>
</comment>
<gene>
    <name evidence="10" type="ORF">ETQ85_18005</name>
</gene>
<dbReference type="PANTHER" id="PTHR30489:SF0">
    <property type="entry name" value="LIPOPROTEIN-RELEASING SYSTEM TRANSMEMBRANE PROTEIN LOLE"/>
    <property type="match status" value="1"/>
</dbReference>
<dbReference type="Proteomes" id="UP000389128">
    <property type="component" value="Unassembled WGS sequence"/>
</dbReference>
<dbReference type="PANTHER" id="PTHR30489">
    <property type="entry name" value="LIPOPROTEIN-RELEASING SYSTEM TRANSMEMBRANE PROTEIN LOLE"/>
    <property type="match status" value="1"/>
</dbReference>
<dbReference type="InterPro" id="IPR025857">
    <property type="entry name" value="MacB_PCD"/>
</dbReference>
<dbReference type="AlphaFoldDB" id="A0A6C2CKI8"/>
<feature type="transmembrane region" description="Helical" evidence="7">
    <location>
        <begin position="31"/>
        <end position="55"/>
    </location>
</feature>
<feature type="transmembrane region" description="Helical" evidence="7">
    <location>
        <begin position="322"/>
        <end position="352"/>
    </location>
</feature>
<feature type="transmembrane region" description="Helical" evidence="7">
    <location>
        <begin position="372"/>
        <end position="396"/>
    </location>
</feature>
<feature type="domain" description="ABC3 transporter permease C-terminal" evidence="8">
    <location>
        <begin position="283"/>
        <end position="406"/>
    </location>
</feature>
<sequence length="414" mass="44300">MLDSIKAQLPRAWLQVQLAVKNLARQRRRSALALVTVSGGVMAFLLAGGFIHWVFQDLRESTIHSQLGHVQITRPGYLDHGLGDPYKYLLPSRLDAMPQDPRIVTTTPRLAFSGLLSKGDETISFLGEGIDPLKEAPISRAITIVKGKALHESPPLSVSLGEGLASNLGATVGDRVVLMGTTSTGSVNAVELTVTGIFATITKAYDDAVLRAPIDVARKLMRVEGATTWVVLLSKTEDTGGVMAVLRQGLDPKAFEVIPWSDLADFYNKTVELFSKQVGVVRLLIALIVILSISNTLTMSVIERTNEIGTSMAIGVRRRGVLGMFMLEGVILGIIGGVLGVVGGMSLGALISHIGIPMPPPPGMARGYIGEILISPALALDGFLLAFLTTLLASVFPAWKASRMNIVDALRHQQ</sequence>
<evidence type="ECO:0000259" key="8">
    <source>
        <dbReference type="Pfam" id="PF02687"/>
    </source>
</evidence>
<comment type="similarity">
    <text evidence="2">Belongs to the ABC-4 integral membrane protein family. LolC/E subfamily.</text>
</comment>
<evidence type="ECO:0000256" key="3">
    <source>
        <dbReference type="ARBA" id="ARBA00022475"/>
    </source>
</evidence>
<dbReference type="GO" id="GO:0098797">
    <property type="term" value="C:plasma membrane protein complex"/>
    <property type="evidence" value="ECO:0007669"/>
    <property type="project" value="TreeGrafter"/>
</dbReference>
<proteinExistence type="inferred from homology"/>
<evidence type="ECO:0000256" key="2">
    <source>
        <dbReference type="ARBA" id="ARBA00005236"/>
    </source>
</evidence>
<protein>
    <submittedName>
        <fullName evidence="10">ABC transporter permease</fullName>
    </submittedName>
</protein>
<dbReference type="InterPro" id="IPR003838">
    <property type="entry name" value="ABC3_permease_C"/>
</dbReference>
<dbReference type="EMBL" id="SDKK01000018">
    <property type="protein sequence ID" value="TYC54574.1"/>
    <property type="molecule type" value="Genomic_DNA"/>
</dbReference>
<keyword evidence="3" id="KW-1003">Cell membrane</keyword>
<dbReference type="OrthoDB" id="9770036at2"/>
<feature type="domain" description="MacB-like periplasmic core" evidence="9">
    <location>
        <begin position="30"/>
        <end position="247"/>
    </location>
</feature>
<keyword evidence="5 7" id="KW-1133">Transmembrane helix</keyword>
<keyword evidence="6 7" id="KW-0472">Membrane</keyword>
<dbReference type="InterPro" id="IPR051447">
    <property type="entry name" value="Lipoprotein-release_system"/>
</dbReference>
<evidence type="ECO:0000256" key="5">
    <source>
        <dbReference type="ARBA" id="ARBA00022989"/>
    </source>
</evidence>